<proteinExistence type="inferred from homology"/>
<evidence type="ECO:0000259" key="2">
    <source>
        <dbReference type="Pfam" id="PF08327"/>
    </source>
</evidence>
<reference evidence="3" key="1">
    <citation type="journal article" date="2014" name="Int. J. Syst. Evol. Microbiol.">
        <title>Complete genome sequence of Corynebacterium casei LMG S-19264T (=DSM 44701T), isolated from a smear-ripened cheese.</title>
        <authorList>
            <consortium name="US DOE Joint Genome Institute (JGI-PGF)"/>
            <person name="Walter F."/>
            <person name="Albersmeier A."/>
            <person name="Kalinowski J."/>
            <person name="Ruckert C."/>
        </authorList>
    </citation>
    <scope>NUCLEOTIDE SEQUENCE</scope>
    <source>
        <strain evidence="3">CGMCC 4.7278</strain>
    </source>
</reference>
<dbReference type="SUPFAM" id="SSF55961">
    <property type="entry name" value="Bet v1-like"/>
    <property type="match status" value="1"/>
</dbReference>
<dbReference type="RefSeq" id="WP_188831122.1">
    <property type="nucleotide sequence ID" value="NZ_BMMW01000006.1"/>
</dbReference>
<reference evidence="3" key="2">
    <citation type="submission" date="2020-09" db="EMBL/GenBank/DDBJ databases">
        <authorList>
            <person name="Sun Q."/>
            <person name="Zhou Y."/>
        </authorList>
    </citation>
    <scope>NUCLEOTIDE SEQUENCE</scope>
    <source>
        <strain evidence="3">CGMCC 4.7278</strain>
    </source>
</reference>
<dbReference type="AlphaFoldDB" id="A0A917QU27"/>
<comment type="similarity">
    <text evidence="1">Belongs to the AHA1 family.</text>
</comment>
<sequence>MATTKTGIHIDAPRATVYRLLLDGDSVSEWMVPEGMSTEVHRFEPEVGGSFSITVTHTDETGENAEPQHDAYYGRFTRLIPDEQIVEALEFVTDKPEMAGLQTITFILSDADGGTQLDALHEGVPDGLSESDNEFAWGVALGKVKAIAERGKIESR</sequence>
<protein>
    <recommendedName>
        <fullName evidence="2">Activator of Hsp90 ATPase homologue 1/2-like C-terminal domain-containing protein</fullName>
    </recommendedName>
</protein>
<keyword evidence="4" id="KW-1185">Reference proteome</keyword>
<evidence type="ECO:0000313" key="3">
    <source>
        <dbReference type="EMBL" id="GGK68499.1"/>
    </source>
</evidence>
<dbReference type="InterPro" id="IPR013538">
    <property type="entry name" value="ASHA1/2-like_C"/>
</dbReference>
<accession>A0A917QU27</accession>
<dbReference type="EMBL" id="BMMW01000006">
    <property type="protein sequence ID" value="GGK68499.1"/>
    <property type="molecule type" value="Genomic_DNA"/>
</dbReference>
<name>A0A917QU27_9NOCA</name>
<feature type="domain" description="Activator of Hsp90 ATPase homologue 1/2-like C-terminal" evidence="2">
    <location>
        <begin position="11"/>
        <end position="148"/>
    </location>
</feature>
<dbReference type="InterPro" id="IPR023393">
    <property type="entry name" value="START-like_dom_sf"/>
</dbReference>
<organism evidence="3 4">
    <name type="scientific">Nocardia camponoti</name>
    <dbReference type="NCBI Taxonomy" id="1616106"/>
    <lineage>
        <taxon>Bacteria</taxon>
        <taxon>Bacillati</taxon>
        <taxon>Actinomycetota</taxon>
        <taxon>Actinomycetes</taxon>
        <taxon>Mycobacteriales</taxon>
        <taxon>Nocardiaceae</taxon>
        <taxon>Nocardia</taxon>
    </lineage>
</organism>
<evidence type="ECO:0000256" key="1">
    <source>
        <dbReference type="ARBA" id="ARBA00006817"/>
    </source>
</evidence>
<dbReference type="Pfam" id="PF08327">
    <property type="entry name" value="AHSA1"/>
    <property type="match status" value="1"/>
</dbReference>
<dbReference type="Proteomes" id="UP000612956">
    <property type="component" value="Unassembled WGS sequence"/>
</dbReference>
<dbReference type="Gene3D" id="3.30.530.20">
    <property type="match status" value="1"/>
</dbReference>
<evidence type="ECO:0000313" key="4">
    <source>
        <dbReference type="Proteomes" id="UP000612956"/>
    </source>
</evidence>
<gene>
    <name evidence="3" type="ORF">GCM10011591_45820</name>
</gene>
<comment type="caution">
    <text evidence="3">The sequence shown here is derived from an EMBL/GenBank/DDBJ whole genome shotgun (WGS) entry which is preliminary data.</text>
</comment>